<dbReference type="EMBL" id="JAHUZB010000003">
    <property type="protein sequence ID" value="MBV7390436.1"/>
    <property type="molecule type" value="Genomic_DNA"/>
</dbReference>
<dbReference type="PANTHER" id="PTHR43420">
    <property type="entry name" value="ACETYLTRANSFERASE"/>
    <property type="match status" value="1"/>
</dbReference>
<dbReference type="InterPro" id="IPR050680">
    <property type="entry name" value="YpeA/RimI_acetyltransf"/>
</dbReference>
<organism evidence="4 5">
    <name type="scientific">Enterococcus alishanensis</name>
    <dbReference type="NCBI Taxonomy" id="1303817"/>
    <lineage>
        <taxon>Bacteria</taxon>
        <taxon>Bacillati</taxon>
        <taxon>Bacillota</taxon>
        <taxon>Bacilli</taxon>
        <taxon>Lactobacillales</taxon>
        <taxon>Enterococcaceae</taxon>
        <taxon>Enterococcus</taxon>
    </lineage>
</organism>
<gene>
    <name evidence="4" type="ORF">KUA55_07080</name>
</gene>
<dbReference type="CDD" id="cd04301">
    <property type="entry name" value="NAT_SF"/>
    <property type="match status" value="2"/>
</dbReference>
<dbReference type="Pfam" id="PF00583">
    <property type="entry name" value="Acetyltransf_1"/>
    <property type="match status" value="1"/>
</dbReference>
<proteinExistence type="predicted"/>
<dbReference type="RefSeq" id="WP_218325501.1">
    <property type="nucleotide sequence ID" value="NZ_JAHUZB010000003.1"/>
</dbReference>
<evidence type="ECO:0000259" key="3">
    <source>
        <dbReference type="PROSITE" id="PS51186"/>
    </source>
</evidence>
<keyword evidence="2" id="KW-0012">Acyltransferase</keyword>
<dbReference type="PANTHER" id="PTHR43420:SF44">
    <property type="entry name" value="ACETYLTRANSFERASE YPEA"/>
    <property type="match status" value="1"/>
</dbReference>
<evidence type="ECO:0000313" key="5">
    <source>
        <dbReference type="Proteomes" id="UP000774130"/>
    </source>
</evidence>
<keyword evidence="1" id="KW-0808">Transferase</keyword>
<comment type="caution">
    <text evidence="4">The sequence shown here is derived from an EMBL/GenBank/DDBJ whole genome shotgun (WGS) entry which is preliminary data.</text>
</comment>
<sequence length="235" mass="26866">MYQVKTLENFPLEKLYQTFMKAFSDYAVPFNQDFSQYENMLKRRSYQPEISVGAFQEDQLVGFVLSGFRKIDGQWTAYDLMTGIEPESRGKGLSNQMMTAIMEAYVEAGVEKYQLEVLQENTTAYHLYEKQGMTIRRSFSVMQAQKELVPPDKSISQLYFVEKLSPAEWDLMETFADVADSWQNARQSVENVAELFDVVLAKIDNRIVGYGIVERATGDVPQLAVAKNARRQGIG</sequence>
<keyword evidence="5" id="KW-1185">Reference proteome</keyword>
<protein>
    <submittedName>
        <fullName evidence="4">GNAT family N-acetyltransferase</fullName>
    </submittedName>
</protein>
<dbReference type="InterPro" id="IPR000182">
    <property type="entry name" value="GNAT_dom"/>
</dbReference>
<evidence type="ECO:0000256" key="2">
    <source>
        <dbReference type="ARBA" id="ARBA00023315"/>
    </source>
</evidence>
<reference evidence="4 5" key="1">
    <citation type="submission" date="2021-06" db="EMBL/GenBank/DDBJ databases">
        <title>Enterococcus alishanensis sp. nov., a novel lactic acid bacterium isolated from fresh coffee beans.</title>
        <authorList>
            <person name="Chen Y.-S."/>
        </authorList>
    </citation>
    <scope>NUCLEOTIDE SEQUENCE [LARGE SCALE GENOMIC DNA]</scope>
    <source>
        <strain evidence="4 5">ALS3</strain>
    </source>
</reference>
<dbReference type="Proteomes" id="UP000774130">
    <property type="component" value="Unassembled WGS sequence"/>
</dbReference>
<dbReference type="PROSITE" id="PS51186">
    <property type="entry name" value="GNAT"/>
    <property type="match status" value="1"/>
</dbReference>
<feature type="domain" description="N-acetyltransferase" evidence="3">
    <location>
        <begin position="2"/>
        <end position="147"/>
    </location>
</feature>
<accession>A0ABS6TBZ3</accession>
<evidence type="ECO:0000313" key="4">
    <source>
        <dbReference type="EMBL" id="MBV7390436.1"/>
    </source>
</evidence>
<name>A0ABS6TBZ3_9ENTE</name>
<evidence type="ECO:0000256" key="1">
    <source>
        <dbReference type="ARBA" id="ARBA00022679"/>
    </source>
</evidence>